<feature type="compositionally biased region" description="Polar residues" evidence="1">
    <location>
        <begin position="331"/>
        <end position="352"/>
    </location>
</feature>
<keyword evidence="2" id="KW-0732">Signal</keyword>
<feature type="domain" description="Apple" evidence="3">
    <location>
        <begin position="30"/>
        <end position="118"/>
    </location>
</feature>
<accession>A0A238C1C5</accession>
<proteinExistence type="predicted"/>
<organism evidence="4 5">
    <name type="scientific">Onchocerca flexuosa</name>
    <dbReference type="NCBI Taxonomy" id="387005"/>
    <lineage>
        <taxon>Eukaryota</taxon>
        <taxon>Metazoa</taxon>
        <taxon>Ecdysozoa</taxon>
        <taxon>Nematoda</taxon>
        <taxon>Chromadorea</taxon>
        <taxon>Rhabditida</taxon>
        <taxon>Spirurina</taxon>
        <taxon>Spiruromorpha</taxon>
        <taxon>Filarioidea</taxon>
        <taxon>Onchocercidae</taxon>
        <taxon>Onchocerca</taxon>
    </lineage>
</organism>
<feature type="domain" description="Apple" evidence="3">
    <location>
        <begin position="187"/>
        <end position="255"/>
    </location>
</feature>
<feature type="compositionally biased region" description="Polar residues" evidence="1">
    <location>
        <begin position="604"/>
        <end position="626"/>
    </location>
</feature>
<sequence length="1794" mass="197469">MIRKVLLNVTTLCLIIVISIAPNQSQKSECPDEYLMAYINATESDQEEYHINRTSASSLLECTQKCFNDPSCFSLKYRQKDELGCLLTGFASASCHEITSLPVAEIKYDNRTLITINCIKCDLMKPKNLLQTPEMDDSDELSLVPEQSSTDASQSLQSTLQNTIASVSDTNSFGDNPKRQNHCIMRCHENIWFIAEKSINSENFDFSQETVIANSTQECAKKCFEKCCKMAVHSSIDNKCQLIKESMNNADNDNCHTKPFSSFVNHHNEYNRTKITCMTCGSPSRNDRHLLKTPEGNFLNTVCGCKIFAQNIVNEKFENVKTEKPSEFAETSTVSISEHSMKVSTPETFSSPENEESDFQLPRFNPQFIGMACIVVFEVNPEANLADFRAQDSVKVKRADHCAYLCFRDACAAAVFTPPTAPGSKGTCERRFDMGEKCNATLRRDYYYKTNKPKHQAVPKKPETKPPFEGTTLQPEISLFTSKAIFATETDESAELEETTVVPSMELTTTEMDSEEIEKSMGITAFDANNGNIGTSIDAIESKDEVARETTQKLGTSLAMSSTPDTETKASATAILTDTTNTEITTRGTTISSTINDKMFENISSSDETESGASDSPTTAVNAQSIREQKSSESRTQTLEPEYQTTVENQESTPATAEELGVLQMSTIEAEVGHDTLSFGSQTKMQFKGAESAGTDNSPHETGKPTTAPLTVEMETTDSEIPTEVAHADRSTKAASSNSGREDAFSKGKKNGSLSSDVDEALQMKHYLQGPSEVRILVTFSQLVIGCIVTFQAEPFSKRRAESSTGFQVTITAQTAEVCAGRCYQDGCTGAKYDPSNKECVLTYGGKHFCNNGPEHFFYKANETVWIHCTICKMHKPGDEGINIMIQPSKTKAMEKTALKQTEVSSTVTLPFTETVGTKVQKVESTKLNEILQTKSDVTSEKSTFNISKIEKSTENAKDRLINETSTSLVEETSTEIAKVSTIAKEITAENTMEKKEKISKEESNIDDIPTSTVVGKIEESERKEEITAAPFQTTFPGHNCTILFQVKPIDVHSKEFTSKFISTNATHTVKQCAKRCFMDGCVGAKFDPVKQECLLTFGDHHQCDEKEQVHQSVETTEALWIHCISCKKEFTESTLGLLTQDTTTLSVIDESSSALEPVEVEEKFLATTDQTMEVEFSTKSKESKVTVEEFGITPTTVVEKEQETLRSSTLQSTMESSAGISESTTASHVIEGEQKDQKEAIVAFQKEGEPTTISAEVTIIPISDNEITLQSKVGTFEGQKFSEVTENDLVEAVADIIANIPSNVSETKPDIGIRNIEQTRSMLEESFTETVENLLSSVAPEIAVTESNIRETSEADVISLVAEESASTDSNIGVIQLKQPSTKKMLSNIAEQTSTSINDQGNIEITSRILNKTSEEGGNPAEAESVSDSVTEQSFVQENVDDIMEKVVQPISEEDILVTNIKEKVTDKTVDEAIQVVTEASNVVDILTKQGDMTTEPPVQAVSDLISVLSQNSKIEEIIRKKENGIILANCILESLKIANDVRMKPDAFVVNDLLITKNADDQKTNDIVISDTQRDSVENSLLKSAKINPFKEFLLFLKMLLQENFDNDQRKIVECPGRIEFEILEVGDLSQLTVTNEILVESPAACAMKCYETANCTLAAYKPNQNDESTAVCLLTSDSAVCSSQKESVPQHKADVSPFIISCLKCTKCNYTISAVTELTKIHQPQIVEPALSIGQCAEICSKHNCTISQYDHKSNLCSLTLVESQAECPLETPILVNGDEAVSLECVRCFA</sequence>
<dbReference type="OrthoDB" id="5869233at2759"/>
<name>A0A238C1C5_9BILA</name>
<dbReference type="PANTHER" id="PTHR21583">
    <property type="entry name" value="ELYS PROTEIN"/>
    <property type="match status" value="1"/>
</dbReference>
<reference evidence="4 5" key="1">
    <citation type="submission" date="2015-12" db="EMBL/GenBank/DDBJ databases">
        <title>Draft genome of the nematode, Onchocerca flexuosa.</title>
        <authorList>
            <person name="Mitreva M."/>
        </authorList>
    </citation>
    <scope>NUCLEOTIDE SEQUENCE [LARGE SCALE GENOMIC DNA]</scope>
    <source>
        <strain evidence="4">Red Deer</strain>
    </source>
</reference>
<dbReference type="InterPro" id="IPR052620">
    <property type="entry name" value="ELYS/MEL-28_NucAsmblyFactor"/>
</dbReference>
<evidence type="ECO:0000256" key="1">
    <source>
        <dbReference type="SAM" id="MobiDB-lite"/>
    </source>
</evidence>
<evidence type="ECO:0000256" key="2">
    <source>
        <dbReference type="SAM" id="SignalP"/>
    </source>
</evidence>
<feature type="region of interest" description="Disordered" evidence="1">
    <location>
        <begin position="604"/>
        <end position="655"/>
    </location>
</feature>
<feature type="domain" description="Apple" evidence="3">
    <location>
        <begin position="1617"/>
        <end position="1705"/>
    </location>
</feature>
<feature type="region of interest" description="Disordered" evidence="1">
    <location>
        <begin position="554"/>
        <end position="573"/>
    </location>
</feature>
<dbReference type="Proteomes" id="UP000242913">
    <property type="component" value="Unassembled WGS sequence"/>
</dbReference>
<evidence type="ECO:0000313" key="5">
    <source>
        <dbReference type="Proteomes" id="UP000242913"/>
    </source>
</evidence>
<feature type="chain" id="PRO_5013394126" evidence="2">
    <location>
        <begin position="26"/>
        <end position="1794"/>
    </location>
</feature>
<feature type="region of interest" description="Disordered" evidence="1">
    <location>
        <begin position="331"/>
        <end position="357"/>
    </location>
</feature>
<protein>
    <submittedName>
        <fullName evidence="4">PAN domain protein</fullName>
    </submittedName>
</protein>
<feature type="compositionally biased region" description="Polar residues" evidence="1">
    <location>
        <begin position="145"/>
        <end position="155"/>
    </location>
</feature>
<dbReference type="EMBL" id="KZ269981">
    <property type="protein sequence ID" value="OZC11307.1"/>
    <property type="molecule type" value="Genomic_DNA"/>
</dbReference>
<feature type="region of interest" description="Disordered" evidence="1">
    <location>
        <begin position="687"/>
        <end position="753"/>
    </location>
</feature>
<dbReference type="InterPro" id="IPR003609">
    <property type="entry name" value="Pan_app"/>
</dbReference>
<dbReference type="PANTHER" id="PTHR21583:SF8">
    <property type="entry name" value="PROTEIN ELYS"/>
    <property type="match status" value="1"/>
</dbReference>
<feature type="signal peptide" evidence="2">
    <location>
        <begin position="1"/>
        <end position="25"/>
    </location>
</feature>
<feature type="compositionally biased region" description="Polar residues" evidence="1">
    <location>
        <begin position="554"/>
        <end position="571"/>
    </location>
</feature>
<feature type="compositionally biased region" description="Polar residues" evidence="1">
    <location>
        <begin position="634"/>
        <end position="655"/>
    </location>
</feature>
<keyword evidence="5" id="KW-1185">Reference proteome</keyword>
<dbReference type="PROSITE" id="PS50948">
    <property type="entry name" value="PAN"/>
    <property type="match status" value="3"/>
</dbReference>
<gene>
    <name evidence="4" type="ORF">X798_01723</name>
</gene>
<evidence type="ECO:0000259" key="3">
    <source>
        <dbReference type="PROSITE" id="PS50948"/>
    </source>
</evidence>
<feature type="region of interest" description="Disordered" evidence="1">
    <location>
        <begin position="1414"/>
        <end position="1433"/>
    </location>
</feature>
<evidence type="ECO:0000313" key="4">
    <source>
        <dbReference type="EMBL" id="OZC11307.1"/>
    </source>
</evidence>
<dbReference type="SMART" id="SM00473">
    <property type="entry name" value="PAN_AP"/>
    <property type="match status" value="5"/>
</dbReference>
<feature type="region of interest" description="Disordered" evidence="1">
    <location>
        <begin position="134"/>
        <end position="155"/>
    </location>
</feature>